<comment type="caution">
    <text evidence="2">The sequence shown here is derived from an EMBL/GenBank/DDBJ whole genome shotgun (WGS) entry which is preliminary data.</text>
</comment>
<organism evidence="2 3">
    <name type="scientific">Candidatus Protochlamydia amoebophila</name>
    <dbReference type="NCBI Taxonomy" id="362787"/>
    <lineage>
        <taxon>Bacteria</taxon>
        <taxon>Pseudomonadati</taxon>
        <taxon>Chlamydiota</taxon>
        <taxon>Chlamydiia</taxon>
        <taxon>Parachlamydiales</taxon>
        <taxon>Parachlamydiaceae</taxon>
        <taxon>Candidatus Protochlamydia</taxon>
    </lineage>
</organism>
<accession>A0A0C1JYB3</accession>
<reference evidence="2 3" key="1">
    <citation type="journal article" date="2014" name="Mol. Biol. Evol.">
        <title>Massive expansion of Ubiquitination-related gene families within the Chlamydiae.</title>
        <authorList>
            <person name="Domman D."/>
            <person name="Collingro A."/>
            <person name="Lagkouvardos I."/>
            <person name="Gehre L."/>
            <person name="Weinmaier T."/>
            <person name="Rattei T."/>
            <person name="Subtil A."/>
            <person name="Horn M."/>
        </authorList>
    </citation>
    <scope>NUCLEOTIDE SEQUENCE [LARGE SCALE GENOMIC DNA]</scope>
    <source>
        <strain evidence="2 3">EI2</strain>
    </source>
</reference>
<dbReference type="PATRIC" id="fig|362787.3.peg.978"/>
<feature type="compositionally biased region" description="Polar residues" evidence="1">
    <location>
        <begin position="344"/>
        <end position="360"/>
    </location>
</feature>
<evidence type="ECO:0000256" key="1">
    <source>
        <dbReference type="SAM" id="MobiDB-lite"/>
    </source>
</evidence>
<dbReference type="AlphaFoldDB" id="A0A0C1JYB3"/>
<dbReference type="RefSeq" id="WP_039358003.1">
    <property type="nucleotide sequence ID" value="NZ_JSAN01000061.1"/>
</dbReference>
<protein>
    <submittedName>
        <fullName evidence="2">Uncharacterized protein</fullName>
    </submittedName>
</protein>
<dbReference type="EMBL" id="JSAN01000061">
    <property type="protein sequence ID" value="KIC72167.1"/>
    <property type="molecule type" value="Genomic_DNA"/>
</dbReference>
<gene>
    <name evidence="2" type="ORF">DB44_CO00370</name>
</gene>
<feature type="region of interest" description="Disordered" evidence="1">
    <location>
        <begin position="326"/>
        <end position="360"/>
    </location>
</feature>
<evidence type="ECO:0000313" key="2">
    <source>
        <dbReference type="EMBL" id="KIC72167.1"/>
    </source>
</evidence>
<evidence type="ECO:0000313" key="3">
    <source>
        <dbReference type="Proteomes" id="UP000031465"/>
    </source>
</evidence>
<proteinExistence type="predicted"/>
<name>A0A0C1JYB3_9BACT</name>
<dbReference type="Proteomes" id="UP000031465">
    <property type="component" value="Unassembled WGS sequence"/>
</dbReference>
<sequence length="370" mass="40463">MKIHGLIPLKIWMNQIQNDIANGNLAKANLKILALPIFEAAGCICVIGNILFKSVQNEEFKRNPEPFYRLLGKAGLLAFNILFGPYYMQKNPKACYQYHVYTGLIADNRIVQSSNSASLSSPICIPRSSSSSFITPTRSEKQIPRNSIKQGSIAVTSPDSIDMKELTMPTVNPITEELSAKNSTPHSINAISIEIPQVLLTATPAKANQPNSESVESPNIPYVDEEVKVTQSFTDSYPDSPHLAEQSFPPTSLNYLEETSSLIAEKESIKVENLVDNFQTETNSIPLAPEALKEPATVTETCLPNANLNPKFPLHQATETPAIKQIRPIKTTSSSDQTSKQVTEVSSHGTASTPSTTSPVNFKPISADFF</sequence>
<feature type="compositionally biased region" description="Low complexity" evidence="1">
    <location>
        <begin position="330"/>
        <end position="343"/>
    </location>
</feature>